<name>A0ABD0KWB8_9CAEN</name>
<dbReference type="InterPro" id="IPR035940">
    <property type="entry name" value="CAP_sf"/>
</dbReference>
<proteinExistence type="predicted"/>
<evidence type="ECO:0000313" key="3">
    <source>
        <dbReference type="Proteomes" id="UP001519460"/>
    </source>
</evidence>
<dbReference type="InterPro" id="IPR001283">
    <property type="entry name" value="CRISP-related"/>
</dbReference>
<keyword evidence="3" id="KW-1185">Reference proteome</keyword>
<sequence>MVFPIAGPSQSIIYPETRLSTGDLFVFWGSAKCLSRSSREALEAGLSAVNRSLPVYWNESLTNTGLLMKNKLSQLVTDRVAVVSVSGAMEDAGEDVLVRTKRQTTCAAKFQIVSGHTACLSVSDTQGVSDADKQVIVDKHNEFRAAASPTASNMLKMEWDDEIAMIAQKWADNCDLNHDQNRWVPGRFGVGQNLAMGASDWTGAITMWHNEVTEFTYGDSAAVANNWQDIAHYTAMMWATTNLVGCGYRLCSNTQFHVCNYAPAGNSQGQLHEPYKQGNPCADCPGHCVDGKLCDCSGLTCLNGGDMDLTTCTCSCKNNPVYTQPDCSLNCTGGADGGQCGNTAYTCPAYKVFCPFKCQICPFADPNYGDSQSGGSTSTSTTSTTVEVCSRSALTVQPTRLVSLPSAENGYRKPYEKDTFVPLESCLSTDAYKCLTVT</sequence>
<dbReference type="SUPFAM" id="SSF55797">
    <property type="entry name" value="PR-1-like"/>
    <property type="match status" value="1"/>
</dbReference>
<accession>A0ABD0KWB8</accession>
<dbReference type="AlphaFoldDB" id="A0ABD0KWB8"/>
<reference evidence="2 3" key="1">
    <citation type="journal article" date="2023" name="Sci. Data">
        <title>Genome assembly of the Korean intertidal mud-creeper Batillaria attramentaria.</title>
        <authorList>
            <person name="Patra A.K."/>
            <person name="Ho P.T."/>
            <person name="Jun S."/>
            <person name="Lee S.J."/>
            <person name="Kim Y."/>
            <person name="Won Y.J."/>
        </authorList>
    </citation>
    <scope>NUCLEOTIDE SEQUENCE [LARGE SCALE GENOMIC DNA]</scope>
    <source>
        <strain evidence="2">Wonlab-2016</strain>
    </source>
</reference>
<gene>
    <name evidence="2" type="ORF">BaRGS_00017287</name>
</gene>
<dbReference type="InterPro" id="IPR014044">
    <property type="entry name" value="CAP_dom"/>
</dbReference>
<dbReference type="Proteomes" id="UP001519460">
    <property type="component" value="Unassembled WGS sequence"/>
</dbReference>
<evidence type="ECO:0000313" key="2">
    <source>
        <dbReference type="EMBL" id="KAK7491458.1"/>
    </source>
</evidence>
<dbReference type="Pfam" id="PF00188">
    <property type="entry name" value="CAP"/>
    <property type="match status" value="1"/>
</dbReference>
<dbReference type="EMBL" id="JACVVK020000114">
    <property type="protein sequence ID" value="KAK7491458.1"/>
    <property type="molecule type" value="Genomic_DNA"/>
</dbReference>
<dbReference type="PANTHER" id="PTHR10334">
    <property type="entry name" value="CYSTEINE-RICH SECRETORY PROTEIN-RELATED"/>
    <property type="match status" value="1"/>
</dbReference>
<comment type="caution">
    <text evidence="2">The sequence shown here is derived from an EMBL/GenBank/DDBJ whole genome shotgun (WGS) entry which is preliminary data.</text>
</comment>
<protein>
    <recommendedName>
        <fullName evidence="1">SCP domain-containing protein</fullName>
    </recommendedName>
</protein>
<evidence type="ECO:0000259" key="1">
    <source>
        <dbReference type="SMART" id="SM00198"/>
    </source>
</evidence>
<dbReference type="SMART" id="SM00198">
    <property type="entry name" value="SCP"/>
    <property type="match status" value="1"/>
</dbReference>
<organism evidence="2 3">
    <name type="scientific">Batillaria attramentaria</name>
    <dbReference type="NCBI Taxonomy" id="370345"/>
    <lineage>
        <taxon>Eukaryota</taxon>
        <taxon>Metazoa</taxon>
        <taxon>Spiralia</taxon>
        <taxon>Lophotrochozoa</taxon>
        <taxon>Mollusca</taxon>
        <taxon>Gastropoda</taxon>
        <taxon>Caenogastropoda</taxon>
        <taxon>Sorbeoconcha</taxon>
        <taxon>Cerithioidea</taxon>
        <taxon>Batillariidae</taxon>
        <taxon>Batillaria</taxon>
    </lineage>
</organism>
<dbReference type="PRINTS" id="PR00837">
    <property type="entry name" value="V5TPXLIKE"/>
</dbReference>
<dbReference type="Gene3D" id="3.40.33.10">
    <property type="entry name" value="CAP"/>
    <property type="match status" value="1"/>
</dbReference>
<feature type="domain" description="SCP" evidence="1">
    <location>
        <begin position="131"/>
        <end position="269"/>
    </location>
</feature>